<feature type="compositionally biased region" description="Basic and acidic residues" evidence="1">
    <location>
        <begin position="92"/>
        <end position="102"/>
    </location>
</feature>
<evidence type="ECO:0000256" key="1">
    <source>
        <dbReference type="SAM" id="MobiDB-lite"/>
    </source>
</evidence>
<keyword evidence="4" id="KW-1185">Reference proteome</keyword>
<name>A0A811L972_9BILA</name>
<feature type="region of interest" description="Disordered" evidence="1">
    <location>
        <begin position="92"/>
        <end position="146"/>
    </location>
</feature>
<dbReference type="AlphaFoldDB" id="A0A811L972"/>
<evidence type="ECO:0000313" key="3">
    <source>
        <dbReference type="EMBL" id="CAD5223674.1"/>
    </source>
</evidence>
<proteinExistence type="predicted"/>
<evidence type="ECO:0008006" key="5">
    <source>
        <dbReference type="Google" id="ProtNLM"/>
    </source>
</evidence>
<comment type="caution">
    <text evidence="3">The sequence shown here is derived from an EMBL/GenBank/DDBJ whole genome shotgun (WGS) entry which is preliminary data.</text>
</comment>
<dbReference type="EMBL" id="CAJFCW020000005">
    <property type="protein sequence ID" value="CAG9118448.1"/>
    <property type="molecule type" value="Genomic_DNA"/>
</dbReference>
<accession>A0A811L972</accession>
<feature type="signal peptide" evidence="2">
    <location>
        <begin position="1"/>
        <end position="16"/>
    </location>
</feature>
<reference evidence="3" key="1">
    <citation type="submission" date="2020-09" db="EMBL/GenBank/DDBJ databases">
        <authorList>
            <person name="Kikuchi T."/>
        </authorList>
    </citation>
    <scope>NUCLEOTIDE SEQUENCE</scope>
    <source>
        <strain evidence="3">SH1</strain>
    </source>
</reference>
<protein>
    <recommendedName>
        <fullName evidence="5">BPTI/Kunitz inhibitor domain-containing protein</fullName>
    </recommendedName>
</protein>
<evidence type="ECO:0000313" key="4">
    <source>
        <dbReference type="Proteomes" id="UP000614601"/>
    </source>
</evidence>
<sequence>MRSGFIAAVLAGLAAAQITTICSDQKTLPLLEGKGDIYACDTDCPDGFACEKEEGDEVGVCCPNLKELSELYGDQNETAKVDFQKAAVHKNVEEKDKKEIRRSPGRAQRVPLPLAPQPSPLPLSSSSLLSQPTTSTPSDQPQKPTGIICERQKFKTTCESNGFIKSTQFVLRWYVQNGKCHSYPFGFCPGTRVDHDRTMRTKDDCELLCLTPEEFRHSDLFDFLATAEGAITQQPEFEALDELPSNEAAVELETATQILEEQKAEKTLEKFKNPDACVQFLPFKAMCHKTMRPSHFTVRWVVLNGKCESYPYGYCPEEYDPEVLILSTKEQCEAFCSHELKP</sequence>
<feature type="chain" id="PRO_5036221320" description="BPTI/Kunitz inhibitor domain-containing protein" evidence="2">
    <location>
        <begin position="17"/>
        <end position="342"/>
    </location>
</feature>
<feature type="compositionally biased region" description="Low complexity" evidence="1">
    <location>
        <begin position="122"/>
        <end position="145"/>
    </location>
</feature>
<keyword evidence="2" id="KW-0732">Signal</keyword>
<dbReference type="Proteomes" id="UP000783686">
    <property type="component" value="Unassembled WGS sequence"/>
</dbReference>
<dbReference type="OrthoDB" id="5805879at2759"/>
<dbReference type="Proteomes" id="UP000614601">
    <property type="component" value="Unassembled WGS sequence"/>
</dbReference>
<gene>
    <name evidence="3" type="ORF">BOKJ2_LOCUS10444</name>
</gene>
<organism evidence="3 4">
    <name type="scientific">Bursaphelenchus okinawaensis</name>
    <dbReference type="NCBI Taxonomy" id="465554"/>
    <lineage>
        <taxon>Eukaryota</taxon>
        <taxon>Metazoa</taxon>
        <taxon>Ecdysozoa</taxon>
        <taxon>Nematoda</taxon>
        <taxon>Chromadorea</taxon>
        <taxon>Rhabditida</taxon>
        <taxon>Tylenchina</taxon>
        <taxon>Tylenchomorpha</taxon>
        <taxon>Aphelenchoidea</taxon>
        <taxon>Aphelenchoididae</taxon>
        <taxon>Bursaphelenchus</taxon>
    </lineage>
</organism>
<evidence type="ECO:0000256" key="2">
    <source>
        <dbReference type="SAM" id="SignalP"/>
    </source>
</evidence>
<dbReference type="EMBL" id="CAJFDH010000005">
    <property type="protein sequence ID" value="CAD5223674.1"/>
    <property type="molecule type" value="Genomic_DNA"/>
</dbReference>